<keyword evidence="4" id="KW-0418">Kinase</keyword>
<organism evidence="8 9">
    <name type="scientific">Ktedonospora formicarum</name>
    <dbReference type="NCBI Taxonomy" id="2778364"/>
    <lineage>
        <taxon>Bacteria</taxon>
        <taxon>Bacillati</taxon>
        <taxon>Chloroflexota</taxon>
        <taxon>Ktedonobacteria</taxon>
        <taxon>Ktedonobacterales</taxon>
        <taxon>Ktedonobacteraceae</taxon>
        <taxon>Ktedonospora</taxon>
    </lineage>
</organism>
<evidence type="ECO:0000256" key="3">
    <source>
        <dbReference type="ARBA" id="ARBA00022741"/>
    </source>
</evidence>
<evidence type="ECO:0000259" key="7">
    <source>
        <dbReference type="PROSITE" id="PS50011"/>
    </source>
</evidence>
<dbReference type="InterPro" id="IPR017441">
    <property type="entry name" value="Protein_kinase_ATP_BS"/>
</dbReference>
<gene>
    <name evidence="8" type="ORF">KSX_51580</name>
</gene>
<dbReference type="EC" id="2.7.11.1" evidence="1"/>
<evidence type="ECO:0000256" key="1">
    <source>
        <dbReference type="ARBA" id="ARBA00012513"/>
    </source>
</evidence>
<keyword evidence="3 6" id="KW-0547">Nucleotide-binding</keyword>
<reference evidence="8" key="1">
    <citation type="submission" date="2020-10" db="EMBL/GenBank/DDBJ databases">
        <title>Taxonomic study of unclassified bacteria belonging to the class Ktedonobacteria.</title>
        <authorList>
            <person name="Yabe S."/>
            <person name="Wang C.M."/>
            <person name="Zheng Y."/>
            <person name="Sakai Y."/>
            <person name="Cavaletti L."/>
            <person name="Monciardini P."/>
            <person name="Donadio S."/>
        </authorList>
    </citation>
    <scope>NUCLEOTIDE SEQUENCE</scope>
    <source>
        <strain evidence="8">SOSP1-1</strain>
    </source>
</reference>
<keyword evidence="2" id="KW-0808">Transferase</keyword>
<dbReference type="PROSITE" id="PS50011">
    <property type="entry name" value="PROTEIN_KINASE_DOM"/>
    <property type="match status" value="1"/>
</dbReference>
<dbReference type="Proteomes" id="UP000612362">
    <property type="component" value="Unassembled WGS sequence"/>
</dbReference>
<dbReference type="InterPro" id="IPR000719">
    <property type="entry name" value="Prot_kinase_dom"/>
</dbReference>
<proteinExistence type="predicted"/>
<keyword evidence="9" id="KW-1185">Reference proteome</keyword>
<evidence type="ECO:0000313" key="8">
    <source>
        <dbReference type="EMBL" id="GHO46995.1"/>
    </source>
</evidence>
<protein>
    <recommendedName>
        <fullName evidence="1">non-specific serine/threonine protein kinase</fullName>
        <ecNumber evidence="1">2.7.11.1</ecNumber>
    </recommendedName>
</protein>
<keyword evidence="5 6" id="KW-0067">ATP-binding</keyword>
<dbReference type="PROSITE" id="PS00107">
    <property type="entry name" value="PROTEIN_KINASE_ATP"/>
    <property type="match status" value="1"/>
</dbReference>
<dbReference type="AlphaFoldDB" id="A0A8J3I5B6"/>
<dbReference type="GO" id="GO:0005524">
    <property type="term" value="F:ATP binding"/>
    <property type="evidence" value="ECO:0007669"/>
    <property type="project" value="UniProtKB-UniRule"/>
</dbReference>
<dbReference type="SUPFAM" id="SSF56112">
    <property type="entry name" value="Protein kinase-like (PK-like)"/>
    <property type="match status" value="1"/>
</dbReference>
<feature type="binding site" evidence="6">
    <location>
        <position position="33"/>
    </location>
    <ligand>
        <name>ATP</name>
        <dbReference type="ChEBI" id="CHEBI:30616"/>
    </ligand>
</feature>
<dbReference type="Gene3D" id="3.30.200.20">
    <property type="entry name" value="Phosphorylase Kinase, domain 1"/>
    <property type="match status" value="1"/>
</dbReference>
<sequence length="78" mass="8783">MDIVSSFCGLGVGGFAEVYLGKHIHLDTQAALKILHTRLADPQEIENFRKEARTIAQLQHPNIIRILDFQIQNNTLSL</sequence>
<feature type="domain" description="Protein kinase" evidence="7">
    <location>
        <begin position="4"/>
        <end position="78"/>
    </location>
</feature>
<evidence type="ECO:0000256" key="6">
    <source>
        <dbReference type="PROSITE-ProRule" id="PRU10141"/>
    </source>
</evidence>
<evidence type="ECO:0000256" key="2">
    <source>
        <dbReference type="ARBA" id="ARBA00022679"/>
    </source>
</evidence>
<evidence type="ECO:0000256" key="5">
    <source>
        <dbReference type="ARBA" id="ARBA00022840"/>
    </source>
</evidence>
<dbReference type="GO" id="GO:0004674">
    <property type="term" value="F:protein serine/threonine kinase activity"/>
    <property type="evidence" value="ECO:0007669"/>
    <property type="project" value="UniProtKB-EC"/>
</dbReference>
<dbReference type="PANTHER" id="PTHR43289:SF6">
    <property type="entry name" value="SERINE_THREONINE-PROTEIN KINASE NEKL-3"/>
    <property type="match status" value="1"/>
</dbReference>
<dbReference type="EMBL" id="BNJF01000002">
    <property type="protein sequence ID" value="GHO46995.1"/>
    <property type="molecule type" value="Genomic_DNA"/>
</dbReference>
<evidence type="ECO:0000256" key="4">
    <source>
        <dbReference type="ARBA" id="ARBA00022777"/>
    </source>
</evidence>
<comment type="caution">
    <text evidence="8">The sequence shown here is derived from an EMBL/GenBank/DDBJ whole genome shotgun (WGS) entry which is preliminary data.</text>
</comment>
<dbReference type="Pfam" id="PF00069">
    <property type="entry name" value="Pkinase"/>
    <property type="match status" value="1"/>
</dbReference>
<dbReference type="PANTHER" id="PTHR43289">
    <property type="entry name" value="MITOGEN-ACTIVATED PROTEIN KINASE KINASE KINASE 20-RELATED"/>
    <property type="match status" value="1"/>
</dbReference>
<accession>A0A8J3I5B6</accession>
<dbReference type="InterPro" id="IPR011009">
    <property type="entry name" value="Kinase-like_dom_sf"/>
</dbReference>
<evidence type="ECO:0000313" key="9">
    <source>
        <dbReference type="Proteomes" id="UP000612362"/>
    </source>
</evidence>
<name>A0A8J3I5B6_9CHLR</name>